<feature type="compositionally biased region" description="Polar residues" evidence="1">
    <location>
        <begin position="196"/>
        <end position="206"/>
    </location>
</feature>
<sequence length="561" mass="62848">MLYLSVPVPKYCARCLRACNRPTQRLQSSFRTARHASNRSSQPATGGDGDGEPPEPERDNEQGAMTRRLQEMSEDSLETGGWRTLKAVEEAGFSEELKDKLEKKIADASFKSEHASAFAQANIPASAGRGTRDIAGAQPWTGIESVEDASLRMLNDAHKPLRTPAKVPKPMRGPTKVDTGRPSSKVGAGTRIASAREQSNIYSSTKEQQEGLSDEERAKFRAQMKARYQPGQQMVAATITGLQSLANQRIEDAIGRGQFKNLPDRGKIIERDYNANSPFINTTEYFMNKMIKKQEIVPPWIEKQQEVISTLNIFRRRLRADWKRHVCRSISSRGGSLEAKMKLAEEHAFAERIANPTKKQLEQITALNAEGHLSQISISGELKTPPPDDATIMEEEIKIMEQTFNDDGSLKEPEAQVKIAAQHPPLTQALPPEPPKAPTVPPFRDPQWEETERSYHHLAIRNLNALTRAYNLMAPDLAKKPYYSLERELLTCFADVAPQVASAIRERALAPKIKGVEIVQHKPGGVLEKFSMDKASHVYDERKPQYGFKEFWRDLFAPSKT</sequence>
<keyword evidence="4" id="KW-1185">Reference proteome</keyword>
<dbReference type="Proteomes" id="UP001296104">
    <property type="component" value="Unassembled WGS sequence"/>
</dbReference>
<feature type="region of interest" description="Disordered" evidence="1">
    <location>
        <begin position="27"/>
        <end position="81"/>
    </location>
</feature>
<protein>
    <recommendedName>
        <fullName evidence="2">DnaJ homologue subfamily C member 28 conserved domain-containing protein</fullName>
    </recommendedName>
</protein>
<organism evidence="3 4">
    <name type="scientific">Lecanosticta acicola</name>
    <dbReference type="NCBI Taxonomy" id="111012"/>
    <lineage>
        <taxon>Eukaryota</taxon>
        <taxon>Fungi</taxon>
        <taxon>Dikarya</taxon>
        <taxon>Ascomycota</taxon>
        <taxon>Pezizomycotina</taxon>
        <taxon>Dothideomycetes</taxon>
        <taxon>Dothideomycetidae</taxon>
        <taxon>Mycosphaerellales</taxon>
        <taxon>Mycosphaerellaceae</taxon>
        <taxon>Lecanosticta</taxon>
    </lineage>
</organism>
<evidence type="ECO:0000313" key="4">
    <source>
        <dbReference type="Proteomes" id="UP001296104"/>
    </source>
</evidence>
<feature type="region of interest" description="Disordered" evidence="1">
    <location>
        <begin position="161"/>
        <end position="214"/>
    </location>
</feature>
<evidence type="ECO:0000313" key="3">
    <source>
        <dbReference type="EMBL" id="CAK3879883.1"/>
    </source>
</evidence>
<dbReference type="PANTHER" id="PTHR39394:SF1">
    <property type="entry name" value="DNAJ HOMOLOGUE SUBFAMILY C MEMBER 28 CONSERVED DOMAIN-CONTAINING PROTEIN"/>
    <property type="match status" value="1"/>
</dbReference>
<name>A0AAI8YUA9_9PEZI</name>
<comment type="caution">
    <text evidence="3">The sequence shown here is derived from an EMBL/GenBank/DDBJ whole genome shotgun (WGS) entry which is preliminary data.</text>
</comment>
<gene>
    <name evidence="3" type="ORF">LECACI_7A002124</name>
</gene>
<evidence type="ECO:0000256" key="1">
    <source>
        <dbReference type="SAM" id="MobiDB-lite"/>
    </source>
</evidence>
<dbReference type="PANTHER" id="PTHR39394">
    <property type="entry name" value="YALI0E31793P"/>
    <property type="match status" value="1"/>
</dbReference>
<evidence type="ECO:0000259" key="2">
    <source>
        <dbReference type="Pfam" id="PF09350"/>
    </source>
</evidence>
<dbReference type="AlphaFoldDB" id="A0AAI8YUA9"/>
<proteinExistence type="predicted"/>
<dbReference type="InterPro" id="IPR018961">
    <property type="entry name" value="DnaJ_homolog_subfam-C_membr-28"/>
</dbReference>
<reference evidence="3" key="1">
    <citation type="submission" date="2023-11" db="EMBL/GenBank/DDBJ databases">
        <authorList>
            <person name="Alioto T."/>
            <person name="Alioto T."/>
            <person name="Gomez Garrido J."/>
        </authorList>
    </citation>
    <scope>NUCLEOTIDE SEQUENCE</scope>
</reference>
<dbReference type="EMBL" id="CAVMBE010000009">
    <property type="protein sequence ID" value="CAK3879883.1"/>
    <property type="molecule type" value="Genomic_DNA"/>
</dbReference>
<dbReference type="Pfam" id="PF09350">
    <property type="entry name" value="DJC28_CD"/>
    <property type="match status" value="1"/>
</dbReference>
<accession>A0AAI8YUA9</accession>
<feature type="domain" description="DnaJ homologue subfamily C member 28 conserved" evidence="2">
    <location>
        <begin position="245"/>
        <end position="314"/>
    </location>
</feature>